<dbReference type="RefSeq" id="WP_080317614.1">
    <property type="nucleotide sequence ID" value="NZ_MTBC01000001.1"/>
</dbReference>
<comment type="caution">
    <text evidence="1">The sequence shown here is derived from an EMBL/GenBank/DDBJ whole genome shotgun (WGS) entry which is preliminary data.</text>
</comment>
<sequence>MIDFTKIWVTNPIIIDKTWRHPLLYTESHLDTLNYGTGELLKIEKKAYKGVKFILEPHCPKDMNEANKRLVIEFKPHYWHNANIHNANDFNVRQSIGTFNQFINLFGLIDTQYFKIVNLEFGVNFSVNGYDKNLVLYPSFHSRNEFRKSRDLKYSSIAHSFDKSGKPNKYLQIKFYSKGFQFPDYCNENTLRFEVKTKQSRKLKKLGIANLKDLTELKTYDNIYDELLKQAGKLLLIDLDIKPNKLKKREVNKLIECSNPFYWNKAINQKRVQAFNDKKKRYLNSLEKTGFNLTQTVIDAICNKANLLMV</sequence>
<dbReference type="Proteomes" id="UP000191680">
    <property type="component" value="Unassembled WGS sequence"/>
</dbReference>
<protein>
    <recommendedName>
        <fullName evidence="3">Replication initiation protein</fullName>
    </recommendedName>
</protein>
<reference evidence="1 2" key="1">
    <citation type="submission" date="2016-12" db="EMBL/GenBank/DDBJ databases">
        <authorList>
            <person name="Song W.-J."/>
            <person name="Kurnit D.M."/>
        </authorList>
    </citation>
    <scope>NUCLEOTIDE SEQUENCE [LARGE SCALE GENOMIC DNA]</scope>
    <source>
        <strain evidence="1 2">HSG9</strain>
    </source>
</reference>
<dbReference type="OrthoDB" id="795069at2"/>
<evidence type="ECO:0000313" key="1">
    <source>
        <dbReference type="EMBL" id="OQD44031.1"/>
    </source>
</evidence>
<accession>A0A1V6LV25</accession>
<evidence type="ECO:0008006" key="3">
    <source>
        <dbReference type="Google" id="ProtNLM"/>
    </source>
</evidence>
<organism evidence="1 2">
    <name type="scientific">Croceivirga radicis</name>
    <dbReference type="NCBI Taxonomy" id="1929488"/>
    <lineage>
        <taxon>Bacteria</taxon>
        <taxon>Pseudomonadati</taxon>
        <taxon>Bacteroidota</taxon>
        <taxon>Flavobacteriia</taxon>
        <taxon>Flavobacteriales</taxon>
        <taxon>Flavobacteriaceae</taxon>
        <taxon>Croceivirga</taxon>
    </lineage>
</organism>
<keyword evidence="2" id="KW-1185">Reference proteome</keyword>
<evidence type="ECO:0000313" key="2">
    <source>
        <dbReference type="Proteomes" id="UP000191680"/>
    </source>
</evidence>
<proteinExistence type="predicted"/>
<dbReference type="AlphaFoldDB" id="A0A1V6LV25"/>
<name>A0A1V6LV25_9FLAO</name>
<dbReference type="EMBL" id="MTBC01000001">
    <property type="protein sequence ID" value="OQD44031.1"/>
    <property type="molecule type" value="Genomic_DNA"/>
</dbReference>
<gene>
    <name evidence="1" type="ORF">BUL40_00295</name>
</gene>